<organism evidence="3 4">
    <name type="scientific">Segnochrobactrum spirostomi</name>
    <dbReference type="NCBI Taxonomy" id="2608987"/>
    <lineage>
        <taxon>Bacteria</taxon>
        <taxon>Pseudomonadati</taxon>
        <taxon>Pseudomonadota</taxon>
        <taxon>Alphaproteobacteria</taxon>
        <taxon>Hyphomicrobiales</taxon>
        <taxon>Segnochrobactraceae</taxon>
        <taxon>Segnochrobactrum</taxon>
    </lineage>
</organism>
<protein>
    <submittedName>
        <fullName evidence="3">Bacteriocin</fullName>
    </submittedName>
</protein>
<dbReference type="PROSITE" id="PS51257">
    <property type="entry name" value="PROKAR_LIPOPROTEIN"/>
    <property type="match status" value="1"/>
</dbReference>
<proteinExistence type="predicted"/>
<feature type="domain" description="Glycine zipper" evidence="2">
    <location>
        <begin position="27"/>
        <end position="68"/>
    </location>
</feature>
<sequence>MRKLILVAALSLMAAACTSEQSNRAVTGGAIGAAAGAATGALVTRNAGGALTGAAIGGVGGAAIGAATAPKTCTAYDAYGRAYQTTC</sequence>
<name>A0A6A7Y4G1_9HYPH</name>
<keyword evidence="1" id="KW-0732">Signal</keyword>
<accession>A0A6A7Y4G1</accession>
<dbReference type="InterPro" id="IPR039567">
    <property type="entry name" value="Gly-zipper"/>
</dbReference>
<dbReference type="AlphaFoldDB" id="A0A6A7Y4G1"/>
<dbReference type="Pfam" id="PF13488">
    <property type="entry name" value="Gly-zipper_Omp"/>
    <property type="match status" value="1"/>
</dbReference>
<feature type="signal peptide" evidence="1">
    <location>
        <begin position="1"/>
        <end position="24"/>
    </location>
</feature>
<comment type="caution">
    <text evidence="3">The sequence shown here is derived from an EMBL/GenBank/DDBJ whole genome shotgun (WGS) entry which is preliminary data.</text>
</comment>
<reference evidence="3 4" key="1">
    <citation type="submission" date="2019-09" db="EMBL/GenBank/DDBJ databases">
        <title>Segnochrobactrum spirostomi gen. nov., sp. nov., isolated from the ciliate Spirostomum cf. yagiui and description of a novel family, Segnochrobactraceae fam. nov. within the order Rhizobiales of the class Alphaproteobacteria.</title>
        <authorList>
            <person name="Akter S."/>
            <person name="Shazib S.U.A."/>
            <person name="Shin M.K."/>
        </authorList>
    </citation>
    <scope>NUCLEOTIDE SEQUENCE [LARGE SCALE GENOMIC DNA]</scope>
    <source>
        <strain evidence="3 4">Sp-1</strain>
    </source>
</reference>
<dbReference type="EMBL" id="VWNA01000001">
    <property type="protein sequence ID" value="MQT14033.1"/>
    <property type="molecule type" value="Genomic_DNA"/>
</dbReference>
<evidence type="ECO:0000259" key="2">
    <source>
        <dbReference type="Pfam" id="PF13488"/>
    </source>
</evidence>
<keyword evidence="4" id="KW-1185">Reference proteome</keyword>
<evidence type="ECO:0000313" key="3">
    <source>
        <dbReference type="EMBL" id="MQT14033.1"/>
    </source>
</evidence>
<evidence type="ECO:0000256" key="1">
    <source>
        <dbReference type="SAM" id="SignalP"/>
    </source>
</evidence>
<evidence type="ECO:0000313" key="4">
    <source>
        <dbReference type="Proteomes" id="UP000332515"/>
    </source>
</evidence>
<dbReference type="Proteomes" id="UP000332515">
    <property type="component" value="Unassembled WGS sequence"/>
</dbReference>
<dbReference type="RefSeq" id="WP_153483917.1">
    <property type="nucleotide sequence ID" value="NZ_VWNA01000001.1"/>
</dbReference>
<gene>
    <name evidence="3" type="ORF">F0357_15555</name>
</gene>
<feature type="chain" id="PRO_5025627753" evidence="1">
    <location>
        <begin position="25"/>
        <end position="87"/>
    </location>
</feature>